<accession>A0A2P6TB52</accession>
<comment type="caution">
    <text evidence="3">The sequence shown here is derived from an EMBL/GenBank/DDBJ whole genome shotgun (WGS) entry which is preliminary data.</text>
</comment>
<keyword evidence="4" id="KW-1185">Reference proteome</keyword>
<feature type="compositionally biased region" description="Low complexity" evidence="1">
    <location>
        <begin position="226"/>
        <end position="245"/>
    </location>
</feature>
<proteinExistence type="predicted"/>
<dbReference type="PANTHER" id="PTHR15048">
    <property type="entry name" value="STARCH-BINDING DOMAIN-CONTAINING PROTEIN 1"/>
    <property type="match status" value="1"/>
</dbReference>
<dbReference type="EMBL" id="LHPG02000029">
    <property type="protein sequence ID" value="PRW05780.1"/>
    <property type="molecule type" value="Genomic_DNA"/>
</dbReference>
<dbReference type="SUPFAM" id="SSF49452">
    <property type="entry name" value="Starch-binding domain-like"/>
    <property type="match status" value="1"/>
</dbReference>
<dbReference type="PROSITE" id="PS51166">
    <property type="entry name" value="CBM20"/>
    <property type="match status" value="1"/>
</dbReference>
<sequence length="330" mass="34880">MAQATTARQLPSTALHAPGARTVAVRPAGVRPASQAATTSVHRAAAAATRPARRSIAAAAAAINAAVAVEARPTTSVTFKTVRKLQFGQVLKIVGTGKELGSWDCARAPAMKWGEGDRWTLTMDLPAGKHEFKVAVAQGDSLVHYEDGPNRTLQVPEPTPGEKHRAFTVNCEWGSLASWLETLLPEDEAPGASGSSTLGSSTSWNGVGSSSAVRKDWTLPHSGTPQAASWQGGSSGHSAHSGHSADALQHEVNELRRQLAARSEEASAFSRACDQLRAERDHIAHQLSLAQQQLVTANEEKAVLAAAAAKSERNIQLLRQVGQLLNSMHE</sequence>
<evidence type="ECO:0000256" key="1">
    <source>
        <dbReference type="SAM" id="MobiDB-lite"/>
    </source>
</evidence>
<protein>
    <submittedName>
        <fullName evidence="3">Water chloroplastic-like</fullName>
    </submittedName>
</protein>
<dbReference type="GO" id="GO:2001070">
    <property type="term" value="F:starch binding"/>
    <property type="evidence" value="ECO:0007669"/>
    <property type="project" value="InterPro"/>
</dbReference>
<evidence type="ECO:0000259" key="2">
    <source>
        <dbReference type="PROSITE" id="PS51166"/>
    </source>
</evidence>
<reference evidence="3 4" key="1">
    <citation type="journal article" date="2018" name="Plant J.">
        <title>Genome sequences of Chlorella sorokiniana UTEX 1602 and Micractinium conductrix SAG 241.80: implications to maltose excretion by a green alga.</title>
        <authorList>
            <person name="Arriola M.B."/>
            <person name="Velmurugan N."/>
            <person name="Zhang Y."/>
            <person name="Plunkett M.H."/>
            <person name="Hondzo H."/>
            <person name="Barney B.M."/>
        </authorList>
    </citation>
    <scope>NUCLEOTIDE SEQUENCE [LARGE SCALE GENOMIC DNA]</scope>
    <source>
        <strain evidence="4">UTEX 1602</strain>
    </source>
</reference>
<feature type="region of interest" description="Disordered" evidence="1">
    <location>
        <begin position="187"/>
        <end position="247"/>
    </location>
</feature>
<name>A0A2P6TB52_CHLSO</name>
<dbReference type="CDD" id="cd05467">
    <property type="entry name" value="CBM20"/>
    <property type="match status" value="1"/>
</dbReference>
<dbReference type="SMART" id="SM01065">
    <property type="entry name" value="CBM_2"/>
    <property type="match status" value="1"/>
</dbReference>
<dbReference type="STRING" id="3076.A0A2P6TB52"/>
<dbReference type="Proteomes" id="UP000239899">
    <property type="component" value="Unassembled WGS sequence"/>
</dbReference>
<evidence type="ECO:0000313" key="4">
    <source>
        <dbReference type="Proteomes" id="UP000239899"/>
    </source>
</evidence>
<dbReference type="Pfam" id="PF00686">
    <property type="entry name" value="CBM_20"/>
    <property type="match status" value="1"/>
</dbReference>
<dbReference type="OrthoDB" id="515465at2759"/>
<organism evidence="3 4">
    <name type="scientific">Chlorella sorokiniana</name>
    <name type="common">Freshwater green alga</name>
    <dbReference type="NCBI Taxonomy" id="3076"/>
    <lineage>
        <taxon>Eukaryota</taxon>
        <taxon>Viridiplantae</taxon>
        <taxon>Chlorophyta</taxon>
        <taxon>core chlorophytes</taxon>
        <taxon>Trebouxiophyceae</taxon>
        <taxon>Chlorellales</taxon>
        <taxon>Chlorellaceae</taxon>
        <taxon>Chlorella clade</taxon>
        <taxon>Chlorella</taxon>
    </lineage>
</organism>
<feature type="compositionally biased region" description="Low complexity" evidence="1">
    <location>
        <begin position="193"/>
        <end position="211"/>
    </location>
</feature>
<dbReference type="PANTHER" id="PTHR15048:SF0">
    <property type="entry name" value="STARCH-BINDING DOMAIN-CONTAINING PROTEIN 1"/>
    <property type="match status" value="1"/>
</dbReference>
<feature type="domain" description="CBM20" evidence="2">
    <location>
        <begin position="69"/>
        <end position="175"/>
    </location>
</feature>
<dbReference type="GO" id="GO:0016020">
    <property type="term" value="C:membrane"/>
    <property type="evidence" value="ECO:0007669"/>
    <property type="project" value="TreeGrafter"/>
</dbReference>
<evidence type="ECO:0000313" key="3">
    <source>
        <dbReference type="EMBL" id="PRW05780.1"/>
    </source>
</evidence>
<dbReference type="InterPro" id="IPR002044">
    <property type="entry name" value="CBM20"/>
</dbReference>
<dbReference type="AlphaFoldDB" id="A0A2P6TB52"/>
<dbReference type="Gene3D" id="2.60.40.10">
    <property type="entry name" value="Immunoglobulins"/>
    <property type="match status" value="1"/>
</dbReference>
<dbReference type="InterPro" id="IPR013784">
    <property type="entry name" value="Carb-bd-like_fold"/>
</dbReference>
<gene>
    <name evidence="3" type="ORF">C2E21_9559</name>
</gene>
<dbReference type="InterPro" id="IPR013783">
    <property type="entry name" value="Ig-like_fold"/>
</dbReference>